<dbReference type="InterPro" id="IPR050571">
    <property type="entry name" value="Class-IV_PLP-Dep_Aminotrnsfr"/>
</dbReference>
<dbReference type="EMBL" id="CP016771">
    <property type="protein sequence ID" value="ASY13270.1"/>
    <property type="molecule type" value="Genomic_DNA"/>
</dbReference>
<evidence type="ECO:0000313" key="3">
    <source>
        <dbReference type="Proteomes" id="UP000217171"/>
    </source>
</evidence>
<dbReference type="Pfam" id="PF01063">
    <property type="entry name" value="Aminotran_4"/>
    <property type="match status" value="1"/>
</dbReference>
<dbReference type="GO" id="GO:0046394">
    <property type="term" value="P:carboxylic acid biosynthetic process"/>
    <property type="evidence" value="ECO:0007669"/>
    <property type="project" value="UniProtKB-ARBA"/>
</dbReference>
<dbReference type="InterPro" id="IPR043131">
    <property type="entry name" value="BCAT-like_N"/>
</dbReference>
<dbReference type="InterPro" id="IPR036038">
    <property type="entry name" value="Aminotransferase-like"/>
</dbReference>
<sequence length="256" mass="27744">MKLLVNGEIAGDPSKLPFSDSLLRGDGLFETILGIGESPIAWPRHYARLAKAAEQISISIPARIDLDLALTKLLAGVVGKSKIRLTVLADGNWMISLEAVEESNKPVTLMRMKERVSSKAVLAGIKSISYGQSMSAVRRAQAAGYTDAIFVNENDHVVESGFSNLIILTENGFVTPADESGCLPGVMREILLSSFGVNQSLFTYEQLLHAQGIYTCSSIRLIQHVSKVDDTLFSESANGRKLIGDFADFLQSKITP</sequence>
<dbReference type="OrthoDB" id="3199344at2"/>
<dbReference type="GO" id="GO:0008483">
    <property type="term" value="F:transaminase activity"/>
    <property type="evidence" value="ECO:0007669"/>
    <property type="project" value="UniProtKB-KW"/>
</dbReference>
<dbReference type="SUPFAM" id="SSF56752">
    <property type="entry name" value="D-aminoacid aminotransferase-like PLP-dependent enzymes"/>
    <property type="match status" value="1"/>
</dbReference>
<dbReference type="Proteomes" id="UP000217171">
    <property type="component" value="Chromosome"/>
</dbReference>
<accession>A0A249K901</accession>
<dbReference type="PANTHER" id="PTHR42743">
    <property type="entry name" value="AMINO-ACID AMINOTRANSFERASE"/>
    <property type="match status" value="1"/>
</dbReference>
<evidence type="ECO:0000313" key="2">
    <source>
        <dbReference type="EMBL" id="ASY13270.1"/>
    </source>
</evidence>
<dbReference type="AlphaFoldDB" id="A0A249K901"/>
<keyword evidence="2" id="KW-0808">Transferase</keyword>
<comment type="similarity">
    <text evidence="1">Belongs to the class-IV pyridoxal-phosphate-dependent aminotransferase family.</text>
</comment>
<dbReference type="Gene3D" id="3.20.10.10">
    <property type="entry name" value="D-amino Acid Aminotransferase, subunit A, domain 2"/>
    <property type="match status" value="1"/>
</dbReference>
<dbReference type="PANTHER" id="PTHR42743:SF11">
    <property type="entry name" value="AMINODEOXYCHORISMATE LYASE"/>
    <property type="match status" value="1"/>
</dbReference>
<keyword evidence="2" id="KW-0032">Aminotransferase</keyword>
<dbReference type="Gene3D" id="3.30.470.10">
    <property type="match status" value="1"/>
</dbReference>
<gene>
    <name evidence="2" type="ORF">B1s21160_02815</name>
</gene>
<protein>
    <submittedName>
        <fullName evidence="2">Branched-chain amino acid aminotransferase</fullName>
    </submittedName>
</protein>
<proteinExistence type="inferred from homology"/>
<name>A0A249K901_9ACTN</name>
<reference evidence="2 3" key="1">
    <citation type="submission" date="2016-07" db="EMBL/GenBank/DDBJ databases">
        <title>High microdiversification within the ubiquitous acI lineage of Actinobacteria.</title>
        <authorList>
            <person name="Neuenschwander S.M."/>
            <person name="Salcher M."/>
            <person name="Ghai R."/>
            <person name="Pernthaler J."/>
        </authorList>
    </citation>
    <scope>NUCLEOTIDE SEQUENCE [LARGE SCALE GENOMIC DNA]</scope>
    <source>
        <strain evidence="2">MMS-21-160</strain>
    </source>
</reference>
<evidence type="ECO:0000256" key="1">
    <source>
        <dbReference type="ARBA" id="ARBA00009320"/>
    </source>
</evidence>
<keyword evidence="3" id="KW-1185">Reference proteome</keyword>
<dbReference type="InterPro" id="IPR001544">
    <property type="entry name" value="Aminotrans_IV"/>
</dbReference>
<dbReference type="InterPro" id="IPR043132">
    <property type="entry name" value="BCAT-like_C"/>
</dbReference>
<dbReference type="RefSeq" id="WP_095672350.1">
    <property type="nucleotide sequence ID" value="NZ_CP016771.1"/>
</dbReference>
<organism evidence="2 3">
    <name type="scientific">Candidatus Nanopelagicus hibericus</name>
    <dbReference type="NCBI Taxonomy" id="1884915"/>
    <lineage>
        <taxon>Bacteria</taxon>
        <taxon>Bacillati</taxon>
        <taxon>Actinomycetota</taxon>
        <taxon>Actinomycetes</taxon>
        <taxon>Candidatus Nanopelagicales</taxon>
        <taxon>Candidatus Nanopelagicaceae</taxon>
        <taxon>Candidatus Nanopelagicus</taxon>
    </lineage>
</organism>
<dbReference type="KEGG" id="nhi:B1s21160_02815"/>